<sequence>MLDRPTVLSRPFTSLPKWNFWNTGRKKQSSVLKTDGNWHSGMAMLEFKRTQNPTLHAPIPILGPRLEGSGTSKDLPTLRPHVEDRNETRNLRVGEEEGWWVDFCDFEPCLKTNFGNFSVNDGPTRMDGKKPQSWDKWNGMECRRMPCLGGIAHVCSSSVSGHFQEDNIFGQKDHKI</sequence>
<organism evidence="1 2">
    <name type="scientific">Araneus ventricosus</name>
    <name type="common">Orbweaver spider</name>
    <name type="synonym">Epeira ventricosa</name>
    <dbReference type="NCBI Taxonomy" id="182803"/>
    <lineage>
        <taxon>Eukaryota</taxon>
        <taxon>Metazoa</taxon>
        <taxon>Ecdysozoa</taxon>
        <taxon>Arthropoda</taxon>
        <taxon>Chelicerata</taxon>
        <taxon>Arachnida</taxon>
        <taxon>Araneae</taxon>
        <taxon>Araneomorphae</taxon>
        <taxon>Entelegynae</taxon>
        <taxon>Araneoidea</taxon>
        <taxon>Araneidae</taxon>
        <taxon>Araneus</taxon>
    </lineage>
</organism>
<evidence type="ECO:0000313" key="1">
    <source>
        <dbReference type="EMBL" id="GBM28128.1"/>
    </source>
</evidence>
<name>A0A4Y2EJ62_ARAVE</name>
<dbReference type="Proteomes" id="UP000499080">
    <property type="component" value="Unassembled WGS sequence"/>
</dbReference>
<comment type="caution">
    <text evidence="1">The sequence shown here is derived from an EMBL/GenBank/DDBJ whole genome shotgun (WGS) entry which is preliminary data.</text>
</comment>
<evidence type="ECO:0000313" key="2">
    <source>
        <dbReference type="Proteomes" id="UP000499080"/>
    </source>
</evidence>
<accession>A0A4Y2EJ62</accession>
<dbReference type="EMBL" id="BGPR01000604">
    <property type="protein sequence ID" value="GBM28128.1"/>
    <property type="molecule type" value="Genomic_DNA"/>
</dbReference>
<dbReference type="AlphaFoldDB" id="A0A4Y2EJ62"/>
<gene>
    <name evidence="1" type="ORF">AVEN_224187_1</name>
</gene>
<keyword evidence="2" id="KW-1185">Reference proteome</keyword>
<reference evidence="1 2" key="1">
    <citation type="journal article" date="2019" name="Sci. Rep.">
        <title>Orb-weaving spider Araneus ventricosus genome elucidates the spidroin gene catalogue.</title>
        <authorList>
            <person name="Kono N."/>
            <person name="Nakamura H."/>
            <person name="Ohtoshi R."/>
            <person name="Moran D.A.P."/>
            <person name="Shinohara A."/>
            <person name="Yoshida Y."/>
            <person name="Fujiwara M."/>
            <person name="Mori M."/>
            <person name="Tomita M."/>
            <person name="Arakawa K."/>
        </authorList>
    </citation>
    <scope>NUCLEOTIDE SEQUENCE [LARGE SCALE GENOMIC DNA]</scope>
</reference>
<protein>
    <submittedName>
        <fullName evidence="1">Uncharacterized protein</fullName>
    </submittedName>
</protein>
<proteinExistence type="predicted"/>